<dbReference type="HOGENOM" id="CLU_059335_0_0_11"/>
<dbReference type="AlphaFoldDB" id="M1NPQ6"/>
<dbReference type="KEGG" id="chn:A605_02290"/>
<dbReference type="PATRIC" id="fig|1121362.3.peg.457"/>
<name>M1NPQ6_9CORY</name>
<dbReference type="EMBL" id="CP003697">
    <property type="protein sequence ID" value="AGF71472.1"/>
    <property type="molecule type" value="Genomic_DNA"/>
</dbReference>
<protein>
    <recommendedName>
        <fullName evidence="3">DUF559 domain-containing protein</fullName>
    </recommendedName>
</protein>
<keyword evidence="2" id="KW-1185">Reference proteome</keyword>
<accession>M1NPQ6</accession>
<gene>
    <name evidence="1" type="ORF">A605_02290</name>
</gene>
<evidence type="ECO:0000313" key="2">
    <source>
        <dbReference type="Proteomes" id="UP000011723"/>
    </source>
</evidence>
<dbReference type="OrthoDB" id="4419644at2"/>
<proteinExistence type="predicted"/>
<reference evidence="1 2" key="1">
    <citation type="journal article" date="2012" name="Stand. Genomic Sci.">
        <title>Genome sequence of the halotolerant bacterium Corynebacterium halotolerans type strain YIM 70093(T) (= DSM 44683(T)).</title>
        <authorList>
            <person name="Ruckert C."/>
            <person name="Albersmeier A."/>
            <person name="Al-Dilaimi A."/>
            <person name="Niehaus K."/>
            <person name="Szczepanowski R."/>
            <person name="Kalinowski J."/>
        </authorList>
    </citation>
    <scope>NUCLEOTIDE SEQUENCE [LARGE SCALE GENOMIC DNA]</scope>
    <source>
        <strain evidence="1">YIM 70093</strain>
    </source>
</reference>
<sequence length="308" mass="35435">MTKRWTTKELHEQGLTWRDINAQLDEGKLYRLSRGIYTTEKPDPEEALRALQHRHPGVVFSSVTAAGVYGLTEITAPALGLLPHGSQPITNAALRARSSRRRRRRRLRGINVDTPVATVAACREQLGFWKAVRFLETSYSGLRASGEFDRDVGELGRADRKRLVPVLRHTVIGASSRMERLFINDLHRYGLEPIPNFRLGPYHWDVGLRRGTTVVDLDSRKFHAPDDAGRRYREFIVDRWKTNHAIQSGWAGLRYTDDCLRLVRDQAIEQIRRTVEHRSRRPGLRRSPAPVPGMHESGIWRFHPELFD</sequence>
<dbReference type="RefSeq" id="WP_015399895.1">
    <property type="nucleotide sequence ID" value="NC_020302.1"/>
</dbReference>
<dbReference type="Proteomes" id="UP000011723">
    <property type="component" value="Chromosome"/>
</dbReference>
<dbReference type="eggNOG" id="COG2852">
    <property type="taxonomic scope" value="Bacteria"/>
</dbReference>
<organism evidence="1 2">
    <name type="scientific">Corynebacterium halotolerans YIM 70093 = DSM 44683</name>
    <dbReference type="NCBI Taxonomy" id="1121362"/>
    <lineage>
        <taxon>Bacteria</taxon>
        <taxon>Bacillati</taxon>
        <taxon>Actinomycetota</taxon>
        <taxon>Actinomycetes</taxon>
        <taxon>Mycobacteriales</taxon>
        <taxon>Corynebacteriaceae</taxon>
        <taxon>Corynebacterium</taxon>
    </lineage>
</organism>
<evidence type="ECO:0008006" key="3">
    <source>
        <dbReference type="Google" id="ProtNLM"/>
    </source>
</evidence>
<evidence type="ECO:0000313" key="1">
    <source>
        <dbReference type="EMBL" id="AGF71472.1"/>
    </source>
</evidence>